<protein>
    <submittedName>
        <fullName evidence="1">Uncharacterized protein</fullName>
    </submittedName>
</protein>
<dbReference type="AlphaFoldDB" id="A0A0A9HG55"/>
<reference evidence="1" key="2">
    <citation type="journal article" date="2015" name="Data Brief">
        <title>Shoot transcriptome of the giant reed, Arundo donax.</title>
        <authorList>
            <person name="Barrero R.A."/>
            <person name="Guerrero F.D."/>
            <person name="Moolhuijzen P."/>
            <person name="Goolsby J.A."/>
            <person name="Tidwell J."/>
            <person name="Bellgard S.E."/>
            <person name="Bellgard M.I."/>
        </authorList>
    </citation>
    <scope>NUCLEOTIDE SEQUENCE</scope>
    <source>
        <tissue evidence="1">Shoot tissue taken approximately 20 cm above the soil surface</tissue>
    </source>
</reference>
<name>A0A0A9HG55_ARUDO</name>
<dbReference type="EMBL" id="GBRH01165993">
    <property type="protein sequence ID" value="JAE31903.1"/>
    <property type="molecule type" value="Transcribed_RNA"/>
</dbReference>
<reference evidence="1" key="1">
    <citation type="submission" date="2014-09" db="EMBL/GenBank/DDBJ databases">
        <authorList>
            <person name="Magalhaes I.L.F."/>
            <person name="Oliveira U."/>
            <person name="Santos F.R."/>
            <person name="Vidigal T.H.D.A."/>
            <person name="Brescovit A.D."/>
            <person name="Santos A.J."/>
        </authorList>
    </citation>
    <scope>NUCLEOTIDE SEQUENCE</scope>
    <source>
        <tissue evidence="1">Shoot tissue taken approximately 20 cm above the soil surface</tissue>
    </source>
</reference>
<accession>A0A0A9HG55</accession>
<proteinExistence type="predicted"/>
<sequence>MMKWLMRLVLTLISVFSPFPTLALKYILNKKMPATADAGN</sequence>
<evidence type="ECO:0000313" key="1">
    <source>
        <dbReference type="EMBL" id="JAE31903.1"/>
    </source>
</evidence>
<organism evidence="1">
    <name type="scientific">Arundo donax</name>
    <name type="common">Giant reed</name>
    <name type="synonym">Donax arundinaceus</name>
    <dbReference type="NCBI Taxonomy" id="35708"/>
    <lineage>
        <taxon>Eukaryota</taxon>
        <taxon>Viridiplantae</taxon>
        <taxon>Streptophyta</taxon>
        <taxon>Embryophyta</taxon>
        <taxon>Tracheophyta</taxon>
        <taxon>Spermatophyta</taxon>
        <taxon>Magnoliopsida</taxon>
        <taxon>Liliopsida</taxon>
        <taxon>Poales</taxon>
        <taxon>Poaceae</taxon>
        <taxon>PACMAD clade</taxon>
        <taxon>Arundinoideae</taxon>
        <taxon>Arundineae</taxon>
        <taxon>Arundo</taxon>
    </lineage>
</organism>